<proteinExistence type="predicted"/>
<keyword evidence="3" id="KW-1185">Reference proteome</keyword>
<protein>
    <submittedName>
        <fullName evidence="2">Transposase domain protein</fullName>
    </submittedName>
</protein>
<feature type="region of interest" description="Disordered" evidence="1">
    <location>
        <begin position="1"/>
        <end position="20"/>
    </location>
</feature>
<dbReference type="OrthoDB" id="5150170at2"/>
<sequence length="233" mass="24132">MKPPRPSGPGETGLGSSRRVGLAGCRTAVGEELPGTVAAVVPPHVVRLAGDAFDECRRRVQHGASGRRGRKDEPLHQARSALRTGAGSFTGKARLQALFADERHPGVEVTGHPPADGAAHRGPGTLVMRSDQALEREEPVRRSMRALLTNHEILVAFPGQHLHVSCAARSSPPGPHQPPPSWHTATTSPTASSGGARRRRAEHGTSAGPGAEGAAPGPAVSSSERGGHGTMVP</sequence>
<name>U2R1Q7_9ACTN</name>
<feature type="compositionally biased region" description="Low complexity" evidence="1">
    <location>
        <begin position="204"/>
        <end position="223"/>
    </location>
</feature>
<dbReference type="EMBL" id="ACVN02000030">
    <property type="protein sequence ID" value="ERK62434.1"/>
    <property type="molecule type" value="Genomic_DNA"/>
</dbReference>
<reference evidence="2" key="1">
    <citation type="submission" date="2013-08" db="EMBL/GenBank/DDBJ databases">
        <authorList>
            <person name="Durkin A.S."/>
            <person name="Haft D.R."/>
            <person name="McCorrison J."/>
            <person name="Torralba M."/>
            <person name="Gillis M."/>
            <person name="Haft D.H."/>
            <person name="Methe B."/>
            <person name="Sutton G."/>
            <person name="Nelson K.E."/>
        </authorList>
    </citation>
    <scope>NUCLEOTIDE SEQUENCE [LARGE SCALE GENOMIC DNA]</scope>
    <source>
        <strain evidence="2">F0233</strain>
    </source>
</reference>
<feature type="compositionally biased region" description="Low complexity" evidence="1">
    <location>
        <begin position="182"/>
        <end position="195"/>
    </location>
</feature>
<evidence type="ECO:0000256" key="1">
    <source>
        <dbReference type="SAM" id="MobiDB-lite"/>
    </source>
</evidence>
<dbReference type="Proteomes" id="UP000017052">
    <property type="component" value="Unassembled WGS sequence"/>
</dbReference>
<feature type="region of interest" description="Disordered" evidence="1">
    <location>
        <begin position="166"/>
        <end position="233"/>
    </location>
</feature>
<gene>
    <name evidence="2" type="ORF">HMPREF0682_2942</name>
</gene>
<organism evidence="2 3">
    <name type="scientific">Propionibacterium acidifaciens F0233</name>
    <dbReference type="NCBI Taxonomy" id="553198"/>
    <lineage>
        <taxon>Bacteria</taxon>
        <taxon>Bacillati</taxon>
        <taxon>Actinomycetota</taxon>
        <taxon>Actinomycetes</taxon>
        <taxon>Propionibacteriales</taxon>
        <taxon>Propionibacteriaceae</taxon>
        <taxon>Propionibacterium</taxon>
    </lineage>
</organism>
<accession>U2R1Q7</accession>
<evidence type="ECO:0000313" key="2">
    <source>
        <dbReference type="EMBL" id="ERK62434.1"/>
    </source>
</evidence>
<dbReference type="AlphaFoldDB" id="U2R1Q7"/>
<feature type="compositionally biased region" description="Pro residues" evidence="1">
    <location>
        <begin position="172"/>
        <end position="181"/>
    </location>
</feature>
<evidence type="ECO:0000313" key="3">
    <source>
        <dbReference type="Proteomes" id="UP000017052"/>
    </source>
</evidence>
<comment type="caution">
    <text evidence="2">The sequence shown here is derived from an EMBL/GenBank/DDBJ whole genome shotgun (WGS) entry which is preliminary data.</text>
</comment>